<keyword evidence="8" id="KW-1185">Reference proteome</keyword>
<dbReference type="Gene3D" id="3.40.1190.20">
    <property type="match status" value="1"/>
</dbReference>
<comment type="similarity">
    <text evidence="1">Belongs to the carbohydrate kinase PfkB family.</text>
</comment>
<organism evidence="7 8">
    <name type="scientific">Laedolimicola intestinihominis</name>
    <dbReference type="NCBI Taxonomy" id="3133166"/>
    <lineage>
        <taxon>Bacteria</taxon>
        <taxon>Bacillati</taxon>
        <taxon>Bacillota</taxon>
        <taxon>Clostridia</taxon>
        <taxon>Lachnospirales</taxon>
        <taxon>Lachnospiraceae</taxon>
        <taxon>Laedolimicola</taxon>
    </lineage>
</organism>
<evidence type="ECO:0000256" key="1">
    <source>
        <dbReference type="ARBA" id="ARBA00010688"/>
    </source>
</evidence>
<dbReference type="Proteomes" id="UP001438008">
    <property type="component" value="Unassembled WGS sequence"/>
</dbReference>
<dbReference type="PANTHER" id="PTHR43085:SF1">
    <property type="entry name" value="PSEUDOURIDINE KINASE-RELATED"/>
    <property type="match status" value="1"/>
</dbReference>
<name>A0ABV1FHK9_9FIRM</name>
<dbReference type="InterPro" id="IPR002173">
    <property type="entry name" value="Carboh/pur_kinase_PfkB_CS"/>
</dbReference>
<dbReference type="InterPro" id="IPR023314">
    <property type="entry name" value="Myo_inos_IolC-like_sf"/>
</dbReference>
<evidence type="ECO:0000313" key="7">
    <source>
        <dbReference type="EMBL" id="MEQ2472553.1"/>
    </source>
</evidence>
<proteinExistence type="inferred from homology"/>
<reference evidence="7 8" key="1">
    <citation type="submission" date="2024-03" db="EMBL/GenBank/DDBJ databases">
        <title>Human intestinal bacterial collection.</title>
        <authorList>
            <person name="Pauvert C."/>
            <person name="Hitch T.C.A."/>
            <person name="Clavel T."/>
        </authorList>
    </citation>
    <scope>NUCLEOTIDE SEQUENCE [LARGE SCALE GENOMIC DNA]</scope>
    <source>
        <strain evidence="7 8">CLA-AA-H132</strain>
    </source>
</reference>
<dbReference type="PROSITE" id="PS00584">
    <property type="entry name" value="PFKB_KINASES_2"/>
    <property type="match status" value="1"/>
</dbReference>
<evidence type="ECO:0000256" key="5">
    <source>
        <dbReference type="ARBA" id="ARBA00022840"/>
    </source>
</evidence>
<dbReference type="EMBL" id="JBBMFE010000006">
    <property type="protein sequence ID" value="MEQ2472553.1"/>
    <property type="molecule type" value="Genomic_DNA"/>
</dbReference>
<dbReference type="InterPro" id="IPR011611">
    <property type="entry name" value="PfkB_dom"/>
</dbReference>
<evidence type="ECO:0000313" key="8">
    <source>
        <dbReference type="Proteomes" id="UP001438008"/>
    </source>
</evidence>
<keyword evidence="4 7" id="KW-0418">Kinase</keyword>
<dbReference type="Pfam" id="PF00294">
    <property type="entry name" value="PfkB"/>
    <property type="match status" value="1"/>
</dbReference>
<dbReference type="PANTHER" id="PTHR43085">
    <property type="entry name" value="HEXOKINASE FAMILY MEMBER"/>
    <property type="match status" value="1"/>
</dbReference>
<feature type="domain" description="Carbohydrate kinase PfkB" evidence="6">
    <location>
        <begin position="34"/>
        <end position="303"/>
    </location>
</feature>
<evidence type="ECO:0000256" key="3">
    <source>
        <dbReference type="ARBA" id="ARBA00022741"/>
    </source>
</evidence>
<evidence type="ECO:0000256" key="2">
    <source>
        <dbReference type="ARBA" id="ARBA00022679"/>
    </source>
</evidence>
<accession>A0ABV1FHK9</accession>
<evidence type="ECO:0000256" key="4">
    <source>
        <dbReference type="ARBA" id="ARBA00022777"/>
    </source>
</evidence>
<dbReference type="InterPro" id="IPR050306">
    <property type="entry name" value="PfkB_Carbo_kinase"/>
</dbReference>
<protein>
    <submittedName>
        <fullName evidence="7">Sugar kinase</fullName>
    </submittedName>
</protein>
<dbReference type="CDD" id="cd01166">
    <property type="entry name" value="KdgK"/>
    <property type="match status" value="1"/>
</dbReference>
<dbReference type="RefSeq" id="WP_178039590.1">
    <property type="nucleotide sequence ID" value="NZ_JBBMFE010000006.1"/>
</dbReference>
<dbReference type="GO" id="GO:0016301">
    <property type="term" value="F:kinase activity"/>
    <property type="evidence" value="ECO:0007669"/>
    <property type="project" value="UniProtKB-KW"/>
</dbReference>
<dbReference type="SUPFAM" id="SSF53613">
    <property type="entry name" value="Ribokinase-like"/>
    <property type="match status" value="1"/>
</dbReference>
<keyword evidence="2" id="KW-0808">Transferase</keyword>
<sequence length="321" mass="34686">MAEIWTMGETLVEIMRTEVDKPLNETALFSGPYPSGSSAIMISTVARMGHSCGIISGVGKDGFGECMLNRLKKDGVDVSKVLVDPDGSTACAFVAYDNKGDRRYLFHWDDTPATKAVMPDVTEPSLKEAKYLHIMGCALTARLSYGWEIVKTARAMKAQGTKISFDPNVRVEHLTNPKKSKESFEIINAVLEITNLFAPGLDELKLLTGLDDVDAAVKKCFENPNLEILMLKNGDKGSKIYTRDGLVVEQGLYKVNCVDPTGAGDTSIGAFLCALLEGKELKECAEIAAAAGALNVAAFGPMEGKISPENVQAMRDGTFKF</sequence>
<dbReference type="InterPro" id="IPR029056">
    <property type="entry name" value="Ribokinase-like"/>
</dbReference>
<keyword evidence="3" id="KW-0547">Nucleotide-binding</keyword>
<dbReference type="Gene3D" id="2.20.150.10">
    <property type="entry name" value="putative 5-dehydro-2- deoxygluconokinase"/>
    <property type="match status" value="1"/>
</dbReference>
<keyword evidence="5" id="KW-0067">ATP-binding</keyword>
<comment type="caution">
    <text evidence="7">The sequence shown here is derived from an EMBL/GenBank/DDBJ whole genome shotgun (WGS) entry which is preliminary data.</text>
</comment>
<evidence type="ECO:0000259" key="6">
    <source>
        <dbReference type="Pfam" id="PF00294"/>
    </source>
</evidence>
<gene>
    <name evidence="7" type="ORF">WMO29_08615</name>
</gene>